<evidence type="ECO:0000313" key="3">
    <source>
        <dbReference type="Proteomes" id="UP000290189"/>
    </source>
</evidence>
<name>A0A3P3YLX9_PLABS</name>
<proteinExistence type="predicted"/>
<sequence>MDWGWTPTADLPYAVHLAGAVNDLYARLTVHAPPRDATGVARRLWEYRRRAPAARRGVAAGPFLSRNLRRAQRTRRKTEARKRNARLDASRFRKQATSTKRPAEEATQAPFMSSWFAAKKPSSARAPEPTSRPSVPSQTPRAVRLRPPPRI</sequence>
<keyword evidence="2" id="KW-0496">Mitochondrion</keyword>
<dbReference type="Proteomes" id="UP000290189">
    <property type="component" value="Unassembled WGS sequence"/>
</dbReference>
<evidence type="ECO:0000313" key="2">
    <source>
        <dbReference type="EMBL" id="SPR01205.1"/>
    </source>
</evidence>
<protein>
    <submittedName>
        <fullName evidence="2">Uncharacterized protein</fullName>
    </submittedName>
</protein>
<feature type="compositionally biased region" description="Basic and acidic residues" evidence="1">
    <location>
        <begin position="81"/>
        <end position="91"/>
    </location>
</feature>
<organism evidence="2 3">
    <name type="scientific">Plasmodiophora brassicae</name>
    <name type="common">Clubroot disease agent</name>
    <dbReference type="NCBI Taxonomy" id="37360"/>
    <lineage>
        <taxon>Eukaryota</taxon>
        <taxon>Sar</taxon>
        <taxon>Rhizaria</taxon>
        <taxon>Endomyxa</taxon>
        <taxon>Phytomyxea</taxon>
        <taxon>Plasmodiophorida</taxon>
        <taxon>Plasmodiophoridae</taxon>
        <taxon>Plasmodiophora</taxon>
    </lineage>
</organism>
<dbReference type="AlphaFoldDB" id="A0A3P3YLX9"/>
<feature type="compositionally biased region" description="Basic residues" evidence="1">
    <location>
        <begin position="67"/>
        <end position="80"/>
    </location>
</feature>
<dbReference type="EMBL" id="OVEO01000016">
    <property type="protein sequence ID" value="SPR01205.1"/>
    <property type="molecule type" value="Genomic_DNA"/>
</dbReference>
<reference evidence="2 3" key="1">
    <citation type="submission" date="2018-03" db="EMBL/GenBank/DDBJ databases">
        <authorList>
            <person name="Fogelqvist J."/>
        </authorList>
    </citation>
    <scope>NUCLEOTIDE SEQUENCE [LARGE SCALE GENOMIC DNA]</scope>
</reference>
<gene>
    <name evidence="2" type="ORF">PLBR_LOCUS8420</name>
</gene>
<feature type="region of interest" description="Disordered" evidence="1">
    <location>
        <begin position="51"/>
        <end position="151"/>
    </location>
</feature>
<feature type="compositionally biased region" description="Polar residues" evidence="1">
    <location>
        <begin position="131"/>
        <end position="140"/>
    </location>
</feature>
<accession>A0A3P3YLX9</accession>
<geneLocation type="mitochondrion" evidence="2"/>
<evidence type="ECO:0000256" key="1">
    <source>
        <dbReference type="SAM" id="MobiDB-lite"/>
    </source>
</evidence>